<protein>
    <submittedName>
        <fullName evidence="2">Uncharacterized protein</fullName>
    </submittedName>
</protein>
<evidence type="ECO:0000256" key="1">
    <source>
        <dbReference type="SAM" id="Phobius"/>
    </source>
</evidence>
<keyword evidence="3" id="KW-1185">Reference proteome</keyword>
<feature type="transmembrane region" description="Helical" evidence="1">
    <location>
        <begin position="247"/>
        <end position="268"/>
    </location>
</feature>
<feature type="transmembrane region" description="Helical" evidence="1">
    <location>
        <begin position="416"/>
        <end position="436"/>
    </location>
</feature>
<comment type="caution">
    <text evidence="2">The sequence shown here is derived from an EMBL/GenBank/DDBJ whole genome shotgun (WGS) entry which is preliminary data.</text>
</comment>
<keyword evidence="1" id="KW-0812">Transmembrane</keyword>
<proteinExistence type="predicted"/>
<name>A0A3D9V852_THECX</name>
<evidence type="ECO:0000313" key="3">
    <source>
        <dbReference type="Proteomes" id="UP000256485"/>
    </source>
</evidence>
<dbReference type="EMBL" id="QTUC01000001">
    <property type="protein sequence ID" value="REF35205.1"/>
    <property type="molecule type" value="Genomic_DNA"/>
</dbReference>
<accession>A0A3D9V852</accession>
<gene>
    <name evidence="2" type="ORF">DFJ64_0577</name>
</gene>
<dbReference type="OrthoDB" id="4501073at2"/>
<feature type="transmembrane region" description="Helical" evidence="1">
    <location>
        <begin position="383"/>
        <end position="404"/>
    </location>
</feature>
<organism evidence="2 3">
    <name type="scientific">Thermasporomyces composti</name>
    <dbReference type="NCBI Taxonomy" id="696763"/>
    <lineage>
        <taxon>Bacteria</taxon>
        <taxon>Bacillati</taxon>
        <taxon>Actinomycetota</taxon>
        <taxon>Actinomycetes</taxon>
        <taxon>Propionibacteriales</taxon>
        <taxon>Nocardioidaceae</taxon>
        <taxon>Thermasporomyces</taxon>
    </lineage>
</organism>
<dbReference type="AlphaFoldDB" id="A0A3D9V852"/>
<feature type="transmembrane region" description="Helical" evidence="1">
    <location>
        <begin position="220"/>
        <end position="241"/>
    </location>
</feature>
<reference evidence="2 3" key="1">
    <citation type="submission" date="2018-08" db="EMBL/GenBank/DDBJ databases">
        <title>Sequencing the genomes of 1000 actinobacteria strains.</title>
        <authorList>
            <person name="Klenk H.-P."/>
        </authorList>
    </citation>
    <scope>NUCLEOTIDE SEQUENCE [LARGE SCALE GENOMIC DNA]</scope>
    <source>
        <strain evidence="2 3">DSM 22891</strain>
    </source>
</reference>
<sequence>MNGLTRDEDSFRGNIARDNARVGIQTEAVHLNIVYQAPPDATPEKRFEIGVACLDAGLPDKAREHIEDAVARGYENNQVRFYWLLALLSARTLRQLGKEDVAQLRSICDRVTWRDTQDEWTAGLRVIVSLLGSPAAADPEVLLKQLDQLPPRQRDLIVGHLGALLEGSMVDQMWQLSVDRAKAGREAWNRRERLWKFFEPPPAGPRAAPVRPAAISAGDWLRLALGTAGFLFAVGKLAPLAGQRGTLAPWFDLLLLGLGLVAFAVAGAEWRFRTERRQAKEAQFVPSRHRRRPPAGGFASGVDQLFDRYFARYVPAGTDRDVWLEGTAGIRQRLRDELVEIYREQRVYADQLAWLVRHLVGRVRRQWENGSLTAYVHELRTPWWVKLACGGGLVTATAGGLRVAGRAVSASPLPGLAWTVLAVVGAIYGVWAWLYISTERRRERADALERAHELAGRRLRHFLWERKLSDRPSDPLVAFWFDCDRRVILDEVMRSCGLRPSQVIAHACLASPAQSYKRARVLDGPWRYSRYRLLLFLLTDDGVRQVDVDLDFVNGTHRVMGRHNYRFDAVAAVRVDGLASSRQTFQLTLVDGNPIEVTVTEVALGDTQLLDDTLVDDDLQLLAERYLDGGVGLDSEAPSDAMISDGDGRDGEILGVPSTVALDASGLTNTLAILEGIAAEGKEWVKRQRQRTEERLEEVASAVRRLMD</sequence>
<dbReference type="Proteomes" id="UP000256485">
    <property type="component" value="Unassembled WGS sequence"/>
</dbReference>
<keyword evidence="1" id="KW-1133">Transmembrane helix</keyword>
<evidence type="ECO:0000313" key="2">
    <source>
        <dbReference type="EMBL" id="REF35205.1"/>
    </source>
</evidence>
<keyword evidence="1" id="KW-0472">Membrane</keyword>